<organism evidence="2 3">
    <name type="scientific">Triticum turgidum subsp. durum</name>
    <name type="common">Durum wheat</name>
    <name type="synonym">Triticum durum</name>
    <dbReference type="NCBI Taxonomy" id="4567"/>
    <lineage>
        <taxon>Eukaryota</taxon>
        <taxon>Viridiplantae</taxon>
        <taxon>Streptophyta</taxon>
        <taxon>Embryophyta</taxon>
        <taxon>Tracheophyta</taxon>
        <taxon>Spermatophyta</taxon>
        <taxon>Magnoliopsida</taxon>
        <taxon>Liliopsida</taxon>
        <taxon>Poales</taxon>
        <taxon>Poaceae</taxon>
        <taxon>BOP clade</taxon>
        <taxon>Pooideae</taxon>
        <taxon>Triticodae</taxon>
        <taxon>Triticeae</taxon>
        <taxon>Triticinae</taxon>
        <taxon>Triticum</taxon>
    </lineage>
</organism>
<dbReference type="Proteomes" id="UP000324705">
    <property type="component" value="Chromosome 7B"/>
</dbReference>
<dbReference type="EMBL" id="LT934124">
    <property type="protein sequence ID" value="VAI89011.1"/>
    <property type="molecule type" value="Genomic_DNA"/>
</dbReference>
<proteinExistence type="predicted"/>
<reference evidence="2 3" key="1">
    <citation type="submission" date="2017-09" db="EMBL/GenBank/DDBJ databases">
        <authorList>
            <consortium name="International Durum Wheat Genome Sequencing Consortium (IDWGSC)"/>
            <person name="Milanesi L."/>
        </authorList>
    </citation>
    <scope>NUCLEOTIDE SEQUENCE [LARGE SCALE GENOMIC DNA]</scope>
    <source>
        <strain evidence="3">cv. Svevo</strain>
    </source>
</reference>
<dbReference type="InterPro" id="IPR036402">
    <property type="entry name" value="EF-Ts_dimer_sf"/>
</dbReference>
<gene>
    <name evidence="2" type="ORF">TRITD_7Bv1G136470</name>
</gene>
<protein>
    <recommendedName>
        <fullName evidence="1">Translation elongation factor EFTs/EF1B dimerisation domain-containing protein</fullName>
    </recommendedName>
</protein>
<dbReference type="Gene3D" id="3.30.479.20">
    <property type="entry name" value="Elongation factor Ts, dimerisation domain"/>
    <property type="match status" value="1"/>
</dbReference>
<evidence type="ECO:0000313" key="2">
    <source>
        <dbReference type="EMBL" id="VAI89011.1"/>
    </source>
</evidence>
<name>A0A9R1C2E4_TRITD</name>
<dbReference type="GO" id="GO:0003746">
    <property type="term" value="F:translation elongation factor activity"/>
    <property type="evidence" value="ECO:0007669"/>
    <property type="project" value="InterPro"/>
</dbReference>
<keyword evidence="3" id="KW-1185">Reference proteome</keyword>
<evidence type="ECO:0000259" key="1">
    <source>
        <dbReference type="Pfam" id="PF00889"/>
    </source>
</evidence>
<accession>A0A9R1C2E4</accession>
<feature type="domain" description="Translation elongation factor EFTs/EF1B dimerisation" evidence="1">
    <location>
        <begin position="7"/>
        <end position="59"/>
    </location>
</feature>
<sequence length="84" mass="9274">MSINLDHPKLSGETTVQNAVTEVAAMVGENVKLRRGFMLSTTAHGVVSSYLHTCPQPGAQTLFQFVKFYPDHASVILQIFYFVS</sequence>
<dbReference type="Gramene" id="TRITD7Bv1G136470.6">
    <property type="protein sequence ID" value="TRITD7Bv1G136470.6"/>
    <property type="gene ID" value="TRITD7Bv1G136470"/>
</dbReference>
<dbReference type="InterPro" id="IPR014039">
    <property type="entry name" value="Transl_elong_EFTs/EF1B_dimer"/>
</dbReference>
<evidence type="ECO:0000313" key="3">
    <source>
        <dbReference type="Proteomes" id="UP000324705"/>
    </source>
</evidence>
<dbReference type="AlphaFoldDB" id="A0A9R1C2E4"/>
<dbReference type="Pfam" id="PF00889">
    <property type="entry name" value="EF_TS"/>
    <property type="match status" value="1"/>
</dbReference>